<keyword evidence="3" id="KW-1185">Reference proteome</keyword>
<name>A0A8H7ZTT7_9FUNG</name>
<reference evidence="2 3" key="1">
    <citation type="journal article" name="Sci. Rep.">
        <title>Genome-scale phylogenetic analyses confirm Olpidium as the closest living zoosporic fungus to the non-flagellated, terrestrial fungi.</title>
        <authorList>
            <person name="Chang Y."/>
            <person name="Rochon D."/>
            <person name="Sekimoto S."/>
            <person name="Wang Y."/>
            <person name="Chovatia M."/>
            <person name="Sandor L."/>
            <person name="Salamov A."/>
            <person name="Grigoriev I.V."/>
            <person name="Stajich J.E."/>
            <person name="Spatafora J.W."/>
        </authorList>
    </citation>
    <scope>NUCLEOTIDE SEQUENCE [LARGE SCALE GENOMIC DNA]</scope>
    <source>
        <strain evidence="2">S191</strain>
    </source>
</reference>
<feature type="non-terminal residue" evidence="2">
    <location>
        <position position="231"/>
    </location>
</feature>
<feature type="region of interest" description="Disordered" evidence="1">
    <location>
        <begin position="14"/>
        <end position="54"/>
    </location>
</feature>
<evidence type="ECO:0000256" key="1">
    <source>
        <dbReference type="SAM" id="MobiDB-lite"/>
    </source>
</evidence>
<proteinExistence type="predicted"/>
<organism evidence="2 3">
    <name type="scientific">Olpidium bornovanus</name>
    <dbReference type="NCBI Taxonomy" id="278681"/>
    <lineage>
        <taxon>Eukaryota</taxon>
        <taxon>Fungi</taxon>
        <taxon>Fungi incertae sedis</taxon>
        <taxon>Olpidiomycota</taxon>
        <taxon>Olpidiomycotina</taxon>
        <taxon>Olpidiomycetes</taxon>
        <taxon>Olpidiales</taxon>
        <taxon>Olpidiaceae</taxon>
        <taxon>Olpidium</taxon>
    </lineage>
</organism>
<evidence type="ECO:0000313" key="3">
    <source>
        <dbReference type="Proteomes" id="UP000673691"/>
    </source>
</evidence>
<feature type="region of interest" description="Disordered" evidence="1">
    <location>
        <begin position="200"/>
        <end position="231"/>
    </location>
</feature>
<dbReference type="AlphaFoldDB" id="A0A8H7ZTT7"/>
<feature type="compositionally biased region" description="Basic and acidic residues" evidence="1">
    <location>
        <begin position="103"/>
        <end position="124"/>
    </location>
</feature>
<dbReference type="EMBL" id="JAEFCI010007158">
    <property type="protein sequence ID" value="KAG5459241.1"/>
    <property type="molecule type" value="Genomic_DNA"/>
</dbReference>
<sequence>MVGCFEVKAPDLDWESEEEEELVDNVTQNKTAVAERKDKKKAGGRRDTAGEQAELEREINDEIAAWFESGLARREANHKPRLRIAPLVDTWRGSEATLVSCDTEEKEKGSSKQEDAAEDPDKTEPAAAEETVVPTASETEAAANSDTAFIPCLADQLSPATKPFSVFIPTRIPAFPNFSQAELDRILSLIRFKTFMTPTAAGSTDDAAAGSADAQAVSSASLAGPEPPPSK</sequence>
<feature type="compositionally biased region" description="Low complexity" evidence="1">
    <location>
        <begin position="200"/>
        <end position="223"/>
    </location>
</feature>
<comment type="caution">
    <text evidence="2">The sequence shown here is derived from an EMBL/GenBank/DDBJ whole genome shotgun (WGS) entry which is preliminary data.</text>
</comment>
<feature type="compositionally biased region" description="Basic and acidic residues" evidence="1">
    <location>
        <begin position="44"/>
        <end position="54"/>
    </location>
</feature>
<accession>A0A8H7ZTT7</accession>
<evidence type="ECO:0000313" key="2">
    <source>
        <dbReference type="EMBL" id="KAG5459241.1"/>
    </source>
</evidence>
<protein>
    <submittedName>
        <fullName evidence="2">Uncharacterized protein</fullName>
    </submittedName>
</protein>
<dbReference type="Proteomes" id="UP000673691">
    <property type="component" value="Unassembled WGS sequence"/>
</dbReference>
<gene>
    <name evidence="2" type="ORF">BJ554DRAFT_378</name>
</gene>
<feature type="compositionally biased region" description="Acidic residues" evidence="1">
    <location>
        <begin position="14"/>
        <end position="23"/>
    </location>
</feature>
<feature type="region of interest" description="Disordered" evidence="1">
    <location>
        <begin position="98"/>
        <end position="137"/>
    </location>
</feature>